<accession>A0AAD2HEU4</accession>
<dbReference type="Proteomes" id="UP001295794">
    <property type="component" value="Unassembled WGS sequence"/>
</dbReference>
<name>A0AAD2HEU4_9AGAR</name>
<comment type="caution">
    <text evidence="1">The sequence shown here is derived from an EMBL/GenBank/DDBJ whole genome shotgun (WGS) entry which is preliminary data.</text>
</comment>
<evidence type="ECO:0000313" key="2">
    <source>
        <dbReference type="Proteomes" id="UP001295794"/>
    </source>
</evidence>
<organism evidence="1 2">
    <name type="scientific">Mycena citricolor</name>
    <dbReference type="NCBI Taxonomy" id="2018698"/>
    <lineage>
        <taxon>Eukaryota</taxon>
        <taxon>Fungi</taxon>
        <taxon>Dikarya</taxon>
        <taxon>Basidiomycota</taxon>
        <taxon>Agaricomycotina</taxon>
        <taxon>Agaricomycetes</taxon>
        <taxon>Agaricomycetidae</taxon>
        <taxon>Agaricales</taxon>
        <taxon>Marasmiineae</taxon>
        <taxon>Mycenaceae</taxon>
        <taxon>Mycena</taxon>
    </lineage>
</organism>
<protein>
    <submittedName>
        <fullName evidence="1">Uncharacterized protein</fullName>
    </submittedName>
</protein>
<sequence length="117" mass="13558">AMKVFRSRLQNCLGRAVLDAQRKVRCTVGYLDLLCSSHHLVIRQYILLETVDDQMQHQRDAILRGDNGPAVLVREVARVFYLSTLGDHSRSHRTRLESVKLARQIKDGIFHITLRHR</sequence>
<reference evidence="1" key="1">
    <citation type="submission" date="2023-11" db="EMBL/GenBank/DDBJ databases">
        <authorList>
            <person name="De Vega J J."/>
            <person name="De Vega J J."/>
        </authorList>
    </citation>
    <scope>NUCLEOTIDE SEQUENCE</scope>
</reference>
<dbReference type="EMBL" id="CAVNYO010000397">
    <property type="protein sequence ID" value="CAK5273631.1"/>
    <property type="molecule type" value="Genomic_DNA"/>
</dbReference>
<evidence type="ECO:0000313" key="1">
    <source>
        <dbReference type="EMBL" id="CAK5273631.1"/>
    </source>
</evidence>
<proteinExistence type="predicted"/>
<keyword evidence="2" id="KW-1185">Reference proteome</keyword>
<dbReference type="AlphaFoldDB" id="A0AAD2HEU4"/>
<feature type="non-terminal residue" evidence="1">
    <location>
        <position position="117"/>
    </location>
</feature>
<gene>
    <name evidence="1" type="ORF">MYCIT1_LOCUS20215</name>
</gene>